<evidence type="ECO:0000313" key="1">
    <source>
        <dbReference type="EMBL" id="KAG5932645.1"/>
    </source>
</evidence>
<sequence length="267" mass="28696">MRVPSFAIATLAVSGPATDKVVKRGDGDGSTIWATPHDSYSSSIGVLGCKINTDRVAYWPQPVDCDNICVQVEYEDRRVYLLRIDQSEGAHDMSYDAWNYLYTGHSATDKPTAGGAVEMKYRNVAASKCRTLIYTEGGKLPLSAANSMNFIASCLQQSRSWVANNYMALNIADSLCTLGVDEQCKLDWPEANQPTCPHTLGQLGTLRGDPVYNVQYPSGKRVLAISGAPGAGSGSGGDESAASSRLARQSAGLLLGIWTTIYFHVLS</sequence>
<protein>
    <recommendedName>
        <fullName evidence="3">Cerato-platanin</fullName>
    </recommendedName>
</protein>
<dbReference type="AlphaFoldDB" id="A0A9P7M8A2"/>
<dbReference type="PANTHER" id="PTHR38850">
    <property type="entry name" value="CERATO-PLATANIN"/>
    <property type="match status" value="1"/>
</dbReference>
<dbReference type="OrthoDB" id="5370830at2759"/>
<name>A0A9P7M8A2_9HYPO</name>
<evidence type="ECO:0000313" key="2">
    <source>
        <dbReference type="Proteomes" id="UP000706124"/>
    </source>
</evidence>
<gene>
    <name evidence="1" type="ORF">E4U60_005093</name>
</gene>
<keyword evidence="2" id="KW-1185">Reference proteome</keyword>
<reference evidence="1 2" key="1">
    <citation type="journal article" date="2020" name="bioRxiv">
        <title>Whole genome comparisons of ergot fungi reveals the divergence and evolution of species within the genus Claviceps are the result of varying mechanisms driving genome evolution and host range expansion.</title>
        <authorList>
            <person name="Wyka S.A."/>
            <person name="Mondo S.J."/>
            <person name="Liu M."/>
            <person name="Dettman J."/>
            <person name="Nalam V."/>
            <person name="Broders K.D."/>
        </authorList>
    </citation>
    <scope>NUCLEOTIDE SEQUENCE [LARGE SCALE GENOMIC DNA]</scope>
    <source>
        <strain evidence="1 2">CCC 1485</strain>
    </source>
</reference>
<dbReference type="Proteomes" id="UP000706124">
    <property type="component" value="Unassembled WGS sequence"/>
</dbReference>
<evidence type="ECO:0008006" key="3">
    <source>
        <dbReference type="Google" id="ProtNLM"/>
    </source>
</evidence>
<dbReference type="EMBL" id="SRPO01000435">
    <property type="protein sequence ID" value="KAG5932645.1"/>
    <property type="molecule type" value="Genomic_DNA"/>
</dbReference>
<dbReference type="PANTHER" id="PTHR38850:SF2">
    <property type="entry name" value="CERATO-PLATANIN"/>
    <property type="match status" value="1"/>
</dbReference>
<organism evidence="1 2">
    <name type="scientific">Claviceps pazoutovae</name>
    <dbReference type="NCBI Taxonomy" id="1649127"/>
    <lineage>
        <taxon>Eukaryota</taxon>
        <taxon>Fungi</taxon>
        <taxon>Dikarya</taxon>
        <taxon>Ascomycota</taxon>
        <taxon>Pezizomycotina</taxon>
        <taxon>Sordariomycetes</taxon>
        <taxon>Hypocreomycetidae</taxon>
        <taxon>Hypocreales</taxon>
        <taxon>Clavicipitaceae</taxon>
        <taxon>Claviceps</taxon>
    </lineage>
</organism>
<accession>A0A9P7M8A2</accession>
<proteinExistence type="predicted"/>
<comment type="caution">
    <text evidence="1">The sequence shown here is derived from an EMBL/GenBank/DDBJ whole genome shotgun (WGS) entry which is preliminary data.</text>
</comment>